<evidence type="ECO:0000313" key="1">
    <source>
        <dbReference type="EMBL" id="VEN74938.1"/>
    </source>
</evidence>
<accession>A0A484HL53</accession>
<reference evidence="1" key="1">
    <citation type="submission" date="2019-01" db="EMBL/GenBank/DDBJ databases">
        <authorList>
            <consortium name="Genoscope - CEA"/>
            <person name="William W."/>
        </authorList>
    </citation>
    <scope>NUCLEOTIDE SEQUENCE</scope>
    <source>
        <strain evidence="1">CR-1</strain>
    </source>
</reference>
<dbReference type="Pfam" id="PF07927">
    <property type="entry name" value="HicA_toxin"/>
    <property type="match status" value="1"/>
</dbReference>
<dbReference type="GO" id="GO:0003729">
    <property type="term" value="F:mRNA binding"/>
    <property type="evidence" value="ECO:0007669"/>
    <property type="project" value="InterPro"/>
</dbReference>
<proteinExistence type="predicted"/>
<sequence length="84" mass="9443">MKAKHRKTLEGIFAKPTRANIKFSDIESLVEALGGEVRQGAGSRVVLELSGTREYAHRPHPGKEAKKYMVEKIREWLTDLGVKP</sequence>
<dbReference type="AlphaFoldDB" id="A0A484HL53"/>
<protein>
    <recommendedName>
        <fullName evidence="2">Type II toxin-antitoxin system HicA family toxin</fullName>
    </recommendedName>
</protein>
<organism evidence="1">
    <name type="scientific">uncultured Desulfobacteraceae bacterium</name>
    <dbReference type="NCBI Taxonomy" id="218296"/>
    <lineage>
        <taxon>Bacteria</taxon>
        <taxon>Pseudomonadati</taxon>
        <taxon>Thermodesulfobacteriota</taxon>
        <taxon>Desulfobacteria</taxon>
        <taxon>Desulfobacterales</taxon>
        <taxon>Desulfobacteraceae</taxon>
        <taxon>environmental samples</taxon>
    </lineage>
</organism>
<dbReference type="InterPro" id="IPR012933">
    <property type="entry name" value="HicA_mRNA_interferase"/>
</dbReference>
<name>A0A484HL53_9BACT</name>
<evidence type="ECO:0008006" key="2">
    <source>
        <dbReference type="Google" id="ProtNLM"/>
    </source>
</evidence>
<dbReference type="EMBL" id="CAACVI010000045">
    <property type="protein sequence ID" value="VEN74938.1"/>
    <property type="molecule type" value="Genomic_DNA"/>
</dbReference>
<gene>
    <name evidence="1" type="ORF">EPICR_50219</name>
</gene>